<name>A0A6L6IUK2_9ENTR</name>
<evidence type="ECO:0000256" key="1">
    <source>
        <dbReference type="ARBA" id="ARBA00008857"/>
    </source>
</evidence>
<keyword evidence="4" id="KW-0233">DNA recombination</keyword>
<dbReference type="InterPro" id="IPR044068">
    <property type="entry name" value="CB"/>
</dbReference>
<evidence type="ECO:0000313" key="8">
    <source>
        <dbReference type="EMBL" id="MTH48690.1"/>
    </source>
</evidence>
<dbReference type="GO" id="GO:0015074">
    <property type="term" value="P:DNA integration"/>
    <property type="evidence" value="ECO:0007669"/>
    <property type="project" value="UniProtKB-KW"/>
</dbReference>
<dbReference type="RefSeq" id="WP_155110082.1">
    <property type="nucleotide sequence ID" value="NZ_WMJZ01000051.1"/>
</dbReference>
<proteinExistence type="inferred from homology"/>
<dbReference type="GO" id="GO:0003677">
    <property type="term" value="F:DNA binding"/>
    <property type="evidence" value="ECO:0007669"/>
    <property type="project" value="UniProtKB-UniRule"/>
</dbReference>
<gene>
    <name evidence="8" type="ORF">GJV78_21090</name>
</gene>
<dbReference type="InterPro" id="IPR050808">
    <property type="entry name" value="Phage_Integrase"/>
</dbReference>
<dbReference type="AlphaFoldDB" id="A0A6L6IUK2"/>
<comment type="similarity">
    <text evidence="1">Belongs to the 'phage' integrase family.</text>
</comment>
<dbReference type="OrthoDB" id="5589990at2"/>
<feature type="domain" description="Core-binding (CB)" evidence="7">
    <location>
        <begin position="92"/>
        <end position="172"/>
    </location>
</feature>
<organism evidence="8 9">
    <name type="scientific">Intestinirhabdus alba</name>
    <dbReference type="NCBI Taxonomy" id="2899544"/>
    <lineage>
        <taxon>Bacteria</taxon>
        <taxon>Pseudomonadati</taxon>
        <taxon>Pseudomonadota</taxon>
        <taxon>Gammaproteobacteria</taxon>
        <taxon>Enterobacterales</taxon>
        <taxon>Enterobacteriaceae</taxon>
        <taxon>Intestinirhabdus</taxon>
    </lineage>
</organism>
<keyword evidence="2" id="KW-0229">DNA integration</keyword>
<accession>A0A6L6IUK2</accession>
<dbReference type="GO" id="GO:0006310">
    <property type="term" value="P:DNA recombination"/>
    <property type="evidence" value="ECO:0007669"/>
    <property type="project" value="UniProtKB-KW"/>
</dbReference>
<evidence type="ECO:0000256" key="4">
    <source>
        <dbReference type="ARBA" id="ARBA00023172"/>
    </source>
</evidence>
<dbReference type="InterPro" id="IPR002104">
    <property type="entry name" value="Integrase_catalytic"/>
</dbReference>
<dbReference type="InterPro" id="IPR013762">
    <property type="entry name" value="Integrase-like_cat_sf"/>
</dbReference>
<dbReference type="SUPFAM" id="SSF56349">
    <property type="entry name" value="DNA breaking-rejoining enzymes"/>
    <property type="match status" value="1"/>
</dbReference>
<dbReference type="InterPro" id="IPR011010">
    <property type="entry name" value="DNA_brk_join_enz"/>
</dbReference>
<dbReference type="CDD" id="cd00796">
    <property type="entry name" value="INT_Rci_Hp1_C"/>
    <property type="match status" value="1"/>
</dbReference>
<evidence type="ECO:0000256" key="5">
    <source>
        <dbReference type="PROSITE-ProRule" id="PRU01248"/>
    </source>
</evidence>
<dbReference type="PANTHER" id="PTHR30629:SF2">
    <property type="entry name" value="PROPHAGE INTEGRASE INTS-RELATED"/>
    <property type="match status" value="1"/>
</dbReference>
<keyword evidence="9" id="KW-1185">Reference proteome</keyword>
<dbReference type="PROSITE" id="PS51900">
    <property type="entry name" value="CB"/>
    <property type="match status" value="1"/>
</dbReference>
<evidence type="ECO:0000256" key="3">
    <source>
        <dbReference type="ARBA" id="ARBA00023125"/>
    </source>
</evidence>
<comment type="caution">
    <text evidence="8">The sequence shown here is derived from an EMBL/GenBank/DDBJ whole genome shotgun (WGS) entry which is preliminary data.</text>
</comment>
<evidence type="ECO:0000259" key="7">
    <source>
        <dbReference type="PROSITE" id="PS51900"/>
    </source>
</evidence>
<dbReference type="Gene3D" id="1.10.443.10">
    <property type="entry name" value="Intergrase catalytic core"/>
    <property type="match status" value="1"/>
</dbReference>
<evidence type="ECO:0000256" key="2">
    <source>
        <dbReference type="ARBA" id="ARBA00022908"/>
    </source>
</evidence>
<evidence type="ECO:0000259" key="6">
    <source>
        <dbReference type="PROSITE" id="PS51898"/>
    </source>
</evidence>
<dbReference type="Proteomes" id="UP000477739">
    <property type="component" value="Unassembled WGS sequence"/>
</dbReference>
<dbReference type="EMBL" id="WMJZ01000051">
    <property type="protein sequence ID" value="MTH48690.1"/>
    <property type="molecule type" value="Genomic_DNA"/>
</dbReference>
<protein>
    <submittedName>
        <fullName evidence="8">Tyrosine-type recombinase/integrase</fullName>
    </submittedName>
</protein>
<feature type="domain" description="Tyr recombinase" evidence="6">
    <location>
        <begin position="193"/>
        <end position="367"/>
    </location>
</feature>
<dbReference type="PANTHER" id="PTHR30629">
    <property type="entry name" value="PROPHAGE INTEGRASE"/>
    <property type="match status" value="1"/>
</dbReference>
<dbReference type="Pfam" id="PF00589">
    <property type="entry name" value="Phage_integrase"/>
    <property type="match status" value="1"/>
</dbReference>
<dbReference type="PROSITE" id="PS51898">
    <property type="entry name" value="TYR_RECOMBINASE"/>
    <property type="match status" value="1"/>
</dbReference>
<dbReference type="Gene3D" id="1.10.150.130">
    <property type="match status" value="1"/>
</dbReference>
<keyword evidence="3 5" id="KW-0238">DNA-binding</keyword>
<sequence length="373" mass="42689">MSIINLRFSTKSLQQLPHPKTGCQEYRDIHCPHLRALVYQKSITLAFRATINNQRIYETLGTFPLIGVEDARLHTMTLLGRKKRLAIQSRRYTVEQAINDLWLPDMQLYKKSPQSELSKLNRYILPFWGQRRLRDITAGEIEKFAADLRSTLRPATINRLLALLSKICSLAVRAEWINHSPMTHVRYLKENNVRYRTLSATEIPLFIAATEALNTPAADAILLALYTGMRIGEVCTLKWEYWHPDAQQLLLPDTKSGHPFTCPLAKPAVAIIQRQAQLALSTTWIFPRLTDATRQLSYPRETFARICRDAGIANLRMHDLRRTFATRVLQATSDIAMASRLLNHHSLTATRRYAFHNAADTQSVVTQVVDSFK</sequence>
<dbReference type="InterPro" id="IPR010998">
    <property type="entry name" value="Integrase_recombinase_N"/>
</dbReference>
<evidence type="ECO:0000313" key="9">
    <source>
        <dbReference type="Proteomes" id="UP000477739"/>
    </source>
</evidence>
<reference evidence="8 9" key="1">
    <citation type="submission" date="2019-11" db="EMBL/GenBank/DDBJ databases">
        <title>Escherichia alba sp. nov. isolated from the gut of plastic-eating superworms Zophobas atratus.</title>
        <authorList>
            <person name="Yang Y."/>
        </authorList>
    </citation>
    <scope>NUCLEOTIDE SEQUENCE [LARGE SCALE GENOMIC DNA]</scope>
    <source>
        <strain evidence="9">BIT-B35</strain>
    </source>
</reference>